<dbReference type="GO" id="GO:0005085">
    <property type="term" value="F:guanyl-nucleotide exchange factor activity"/>
    <property type="evidence" value="ECO:0007669"/>
    <property type="project" value="UniProtKB-UniRule"/>
</dbReference>
<keyword evidence="1 2" id="KW-0344">Guanine-nucleotide releasing factor</keyword>
<feature type="transmembrane region" description="Helical" evidence="3">
    <location>
        <begin position="181"/>
        <end position="205"/>
    </location>
</feature>
<gene>
    <name evidence="5" type="ORF">PHJA_000921400</name>
</gene>
<feature type="transmembrane region" description="Helical" evidence="3">
    <location>
        <begin position="225"/>
        <end position="247"/>
    </location>
</feature>
<dbReference type="InterPro" id="IPR005512">
    <property type="entry name" value="PRONE_dom"/>
</dbReference>
<feature type="transmembrane region" description="Helical" evidence="3">
    <location>
        <begin position="296"/>
        <end position="315"/>
    </location>
</feature>
<keyword evidence="3" id="KW-0472">Membrane</keyword>
<feature type="domain" description="PRONE" evidence="4">
    <location>
        <begin position="1"/>
        <end position="120"/>
    </location>
</feature>
<keyword evidence="3" id="KW-0812">Transmembrane</keyword>
<evidence type="ECO:0000256" key="3">
    <source>
        <dbReference type="SAM" id="Phobius"/>
    </source>
</evidence>
<reference evidence="5" key="1">
    <citation type="submission" date="2020-07" db="EMBL/GenBank/DDBJ databases">
        <title>Ethylene signaling mediates host invasion by parasitic plants.</title>
        <authorList>
            <person name="Yoshida S."/>
        </authorList>
    </citation>
    <scope>NUCLEOTIDE SEQUENCE</scope>
    <source>
        <strain evidence="5">Okayama</strain>
    </source>
</reference>
<comment type="caution">
    <text evidence="5">The sequence shown here is derived from an EMBL/GenBank/DDBJ whole genome shotgun (WGS) entry which is preliminary data.</text>
</comment>
<dbReference type="PROSITE" id="PS51334">
    <property type="entry name" value="PRONE"/>
    <property type="match status" value="1"/>
</dbReference>
<accession>A0A830BK25</accession>
<dbReference type="AlphaFoldDB" id="A0A830BK25"/>
<evidence type="ECO:0000256" key="2">
    <source>
        <dbReference type="PROSITE-ProRule" id="PRU00663"/>
    </source>
</evidence>
<evidence type="ECO:0000313" key="6">
    <source>
        <dbReference type="Proteomes" id="UP000653305"/>
    </source>
</evidence>
<protein>
    <submittedName>
        <fullName evidence="5">Wat1-related protein at2g39510</fullName>
    </submittedName>
</protein>
<dbReference type="Proteomes" id="UP000653305">
    <property type="component" value="Unassembled WGS sequence"/>
</dbReference>
<evidence type="ECO:0000259" key="4">
    <source>
        <dbReference type="PROSITE" id="PS51334"/>
    </source>
</evidence>
<organism evidence="5 6">
    <name type="scientific">Phtheirospermum japonicum</name>
    <dbReference type="NCBI Taxonomy" id="374723"/>
    <lineage>
        <taxon>Eukaryota</taxon>
        <taxon>Viridiplantae</taxon>
        <taxon>Streptophyta</taxon>
        <taxon>Embryophyta</taxon>
        <taxon>Tracheophyta</taxon>
        <taxon>Spermatophyta</taxon>
        <taxon>Magnoliopsida</taxon>
        <taxon>eudicotyledons</taxon>
        <taxon>Gunneridae</taxon>
        <taxon>Pentapetalae</taxon>
        <taxon>asterids</taxon>
        <taxon>lamiids</taxon>
        <taxon>Lamiales</taxon>
        <taxon>Orobanchaceae</taxon>
        <taxon>Orobanchaceae incertae sedis</taxon>
        <taxon>Phtheirospermum</taxon>
    </lineage>
</organism>
<keyword evidence="3" id="KW-1133">Transmembrane helix</keyword>
<dbReference type="InterPro" id="IPR038937">
    <property type="entry name" value="RopGEF"/>
</dbReference>
<dbReference type="Gene3D" id="1.20.58.2010">
    <property type="entry name" value="PRONE domain, subdomain 1"/>
    <property type="match status" value="1"/>
</dbReference>
<evidence type="ECO:0000313" key="5">
    <source>
        <dbReference type="EMBL" id="GFP87777.1"/>
    </source>
</evidence>
<name>A0A830BK25_9LAMI</name>
<proteinExistence type="predicted"/>
<dbReference type="PANTHER" id="PTHR33101:SF1">
    <property type="entry name" value="ROP GUANINE NUCLEOTIDE EXCHANGE FACTOR 5"/>
    <property type="match status" value="1"/>
</dbReference>
<dbReference type="Pfam" id="PF03759">
    <property type="entry name" value="PRONE"/>
    <property type="match status" value="1"/>
</dbReference>
<dbReference type="OrthoDB" id="906942at2759"/>
<evidence type="ECO:0000256" key="1">
    <source>
        <dbReference type="ARBA" id="ARBA00022658"/>
    </source>
</evidence>
<sequence>MSETEEENEAEDIFSVEILDGFTKSEFWYVDQGIGAPEAIKSVSFQKAMQQQEEKWWLPVPRVPPGGLSESTRKRLNQKLECASHILKAASTINNSPLAEMDVPKSYLETLPKVTASTNKEVDSTLPKYPGLQPRLICQHHNYAMHVGEEKTTLGFLGLVCYCANKCHSVTLEHVLCWDEILSATFTSAMCNLIPALTFVLAWILRIEKVNLKTVRSHSKIMGTLVTVGGDMIMTLIVGPVIGLPWTHKSHDNNASTNVEDPVKGEIMIAIGCLGYSLFYTLHANTLKSYPEGLSLTSMVCSLGAFIGTIVTFLAERGSDIFRNNILFMRI</sequence>
<feature type="transmembrane region" description="Helical" evidence="3">
    <location>
        <begin position="267"/>
        <end position="284"/>
    </location>
</feature>
<dbReference type="EMBL" id="BMAC01000154">
    <property type="protein sequence ID" value="GFP87777.1"/>
    <property type="molecule type" value="Genomic_DNA"/>
</dbReference>
<dbReference type="PANTHER" id="PTHR33101">
    <property type="entry name" value="ROP GUANINE NUCLEOTIDE EXCHANGE FACTOR 1"/>
    <property type="match status" value="1"/>
</dbReference>
<keyword evidence="6" id="KW-1185">Reference proteome</keyword>